<organism evidence="1 2">
    <name type="scientific">Methanothermococcus okinawensis</name>
    <dbReference type="NCBI Taxonomy" id="155863"/>
    <lineage>
        <taxon>Archaea</taxon>
        <taxon>Methanobacteriati</taxon>
        <taxon>Methanobacteriota</taxon>
        <taxon>Methanomada group</taxon>
        <taxon>Methanococci</taxon>
        <taxon>Methanococcales</taxon>
        <taxon>Methanococcaceae</taxon>
        <taxon>Methanothermococcus</taxon>
    </lineage>
</organism>
<sequence length="296" mass="34783">MKKIYSKLGRLADLKRVADFLQDFTGFIKVDQGILFYLDSKLIASMWKGETVDIRDIFRRLPGEFLIEVYQCSRGELKEMLGRGILPEVEEETSVRRVLLDSYNTIYNYIDSNSYEVTVIPKRYSSDRGIVIFKDREEILGVYHSKDKTLEGSRALSKIKAIFAVSEVKGLIREISEEEIKEYMRTYPKGILKRFISLEDLLKEIKSRAPDKVLYNDSLMDILTEEPSLIEINGSMYIVSKDRKVVYAFFGDYRGDKAYRYIKNYCLFRDMEIKIYSLNSEEYRMFRDFKDIKVKG</sequence>
<comment type="caution">
    <text evidence="1">The sequence shown here is derived from an EMBL/GenBank/DDBJ whole genome shotgun (WGS) entry which is preliminary data.</text>
</comment>
<dbReference type="AlphaFoldDB" id="A0A832ZB47"/>
<dbReference type="EMBL" id="DQUI01000027">
    <property type="protein sequence ID" value="HIP84161.1"/>
    <property type="molecule type" value="Genomic_DNA"/>
</dbReference>
<evidence type="ECO:0000313" key="2">
    <source>
        <dbReference type="Proteomes" id="UP000643554"/>
    </source>
</evidence>
<reference evidence="1" key="1">
    <citation type="journal article" date="2020" name="ISME J.">
        <title>Gammaproteobacteria mediating utilization of methyl-, sulfur- and petroleum organic compounds in deep ocean hydrothermal plumes.</title>
        <authorList>
            <person name="Zhou Z."/>
            <person name="Liu Y."/>
            <person name="Pan J."/>
            <person name="Cron B.R."/>
            <person name="Toner B.M."/>
            <person name="Anantharaman K."/>
            <person name="Breier J.A."/>
            <person name="Dick G.J."/>
            <person name="Li M."/>
        </authorList>
    </citation>
    <scope>NUCLEOTIDE SEQUENCE</scope>
    <source>
        <strain evidence="1">SZUA-1453</strain>
    </source>
</reference>
<gene>
    <name evidence="1" type="ORF">EYH15_01540</name>
</gene>
<name>A0A832ZB47_9EURY</name>
<evidence type="ECO:0000313" key="1">
    <source>
        <dbReference type="EMBL" id="HIP84161.1"/>
    </source>
</evidence>
<dbReference type="Proteomes" id="UP000643554">
    <property type="component" value="Unassembled WGS sequence"/>
</dbReference>
<accession>A0A832ZB47</accession>
<proteinExistence type="predicted"/>
<protein>
    <submittedName>
        <fullName evidence="1">Uncharacterized protein</fullName>
    </submittedName>
</protein>